<dbReference type="InterPro" id="IPR020845">
    <property type="entry name" value="AMP-binding_CS"/>
</dbReference>
<dbReference type="InterPro" id="IPR025110">
    <property type="entry name" value="AMP-bd_C"/>
</dbReference>
<dbReference type="AlphaFoldDB" id="A0A848KNN5"/>
<gene>
    <name evidence="3" type="ORF">HH308_01255</name>
</gene>
<dbReference type="GO" id="GO:0043041">
    <property type="term" value="P:amino acid activation for nonribosomal peptide biosynthetic process"/>
    <property type="evidence" value="ECO:0007669"/>
    <property type="project" value="TreeGrafter"/>
</dbReference>
<dbReference type="Gene3D" id="3.30.300.30">
    <property type="match status" value="1"/>
</dbReference>
<reference evidence="3 4" key="1">
    <citation type="submission" date="2020-04" db="EMBL/GenBank/DDBJ databases">
        <title>Gordonia sp. nov. TBRC 11910.</title>
        <authorList>
            <person name="Suriyachadkun C."/>
        </authorList>
    </citation>
    <scope>NUCLEOTIDE SEQUENCE [LARGE SCALE GENOMIC DNA]</scope>
    <source>
        <strain evidence="3 4">TBRC 11910</strain>
    </source>
</reference>
<feature type="domain" description="AMP-binding enzyme C-terminal" evidence="2">
    <location>
        <begin position="425"/>
        <end position="497"/>
    </location>
</feature>
<dbReference type="GO" id="GO:0044550">
    <property type="term" value="P:secondary metabolite biosynthetic process"/>
    <property type="evidence" value="ECO:0007669"/>
    <property type="project" value="TreeGrafter"/>
</dbReference>
<protein>
    <submittedName>
        <fullName evidence="3">Amino acid adenylation domain-containing protein</fullName>
    </submittedName>
</protein>
<dbReference type="SUPFAM" id="SSF56801">
    <property type="entry name" value="Acetyl-CoA synthetase-like"/>
    <property type="match status" value="1"/>
</dbReference>
<evidence type="ECO:0000259" key="2">
    <source>
        <dbReference type="Pfam" id="PF13193"/>
    </source>
</evidence>
<dbReference type="Pfam" id="PF13193">
    <property type="entry name" value="AMP-binding_C"/>
    <property type="match status" value="1"/>
</dbReference>
<dbReference type="PANTHER" id="PTHR45527">
    <property type="entry name" value="NONRIBOSOMAL PEPTIDE SYNTHETASE"/>
    <property type="match status" value="1"/>
</dbReference>
<dbReference type="InterPro" id="IPR042099">
    <property type="entry name" value="ANL_N_sf"/>
</dbReference>
<accession>A0A848KNN5</accession>
<dbReference type="RefSeq" id="WP_170192330.1">
    <property type="nucleotide sequence ID" value="NZ_JABBNB010000001.1"/>
</dbReference>
<sequence>MFRTIYPDAGIVSPDADVVGDVLTDFAVAARSRPEHTALIHNGTPTTFGELAEHVRDTAIRYRSRGFDAGLVGVLVDHTPSMVTQLLGVLQAGATYCPIDSALPLARKQALSEALGVDRLFASAARSVAGVRTDTVDAAGPVPDPLLPQRIWHGQDAAYVLCTSGSTGLPKPVVVPRHALTVTVRALRALFELTPADRVLQFASLSWDTSFEEILPTMTAGATLVFDDAAHSGAFGPFIRMLAERKITVLDLPTAFWHELVLHLHESGAALPDTVRLVVIGGERVDPTRLRQWRSLGVGHVRLLNTYGCTETTMITHAVTLNGPGTESSVLQRTQAPLGRPLPHVVDHVTAQGELLVSGPSLATGYLGLPIATAASFGVLDHGTGPARWFRTGDLVSRDDDTLLHGLGRADEQLKVSGVRIHPAEVEIHLRAHPDVAGAVVLGEQRLGRTALTAYVVASGSTTTAELRRFLGERLPRQFVPTRFIFVAALSYTTSGKVDRAAMRRIGDPADALNTAHPSSHGKAVAR</sequence>
<comment type="caution">
    <text evidence="3">The sequence shown here is derived from an EMBL/GenBank/DDBJ whole genome shotgun (WGS) entry which is preliminary data.</text>
</comment>
<dbReference type="Pfam" id="PF00501">
    <property type="entry name" value="AMP-binding"/>
    <property type="match status" value="1"/>
</dbReference>
<feature type="domain" description="AMP-dependent synthetase/ligase" evidence="1">
    <location>
        <begin position="27"/>
        <end position="367"/>
    </location>
</feature>
<evidence type="ECO:0000259" key="1">
    <source>
        <dbReference type="Pfam" id="PF00501"/>
    </source>
</evidence>
<name>A0A848KNN5_9ACTN</name>
<dbReference type="InterPro" id="IPR045851">
    <property type="entry name" value="AMP-bd_C_sf"/>
</dbReference>
<dbReference type="PROSITE" id="PS00455">
    <property type="entry name" value="AMP_BINDING"/>
    <property type="match status" value="1"/>
</dbReference>
<dbReference type="Proteomes" id="UP000550729">
    <property type="component" value="Unassembled WGS sequence"/>
</dbReference>
<evidence type="ECO:0000313" key="4">
    <source>
        <dbReference type="Proteomes" id="UP000550729"/>
    </source>
</evidence>
<evidence type="ECO:0000313" key="3">
    <source>
        <dbReference type="EMBL" id="NMN99841.1"/>
    </source>
</evidence>
<dbReference type="InterPro" id="IPR000873">
    <property type="entry name" value="AMP-dep_synth/lig_dom"/>
</dbReference>
<keyword evidence="4" id="KW-1185">Reference proteome</keyword>
<dbReference type="GO" id="GO:0031177">
    <property type="term" value="F:phosphopantetheine binding"/>
    <property type="evidence" value="ECO:0007669"/>
    <property type="project" value="TreeGrafter"/>
</dbReference>
<dbReference type="Gene3D" id="3.40.50.12780">
    <property type="entry name" value="N-terminal domain of ligase-like"/>
    <property type="match status" value="1"/>
</dbReference>
<organism evidence="3 4">
    <name type="scientific">Gordonia asplenii</name>
    <dbReference type="NCBI Taxonomy" id="2725283"/>
    <lineage>
        <taxon>Bacteria</taxon>
        <taxon>Bacillati</taxon>
        <taxon>Actinomycetota</taxon>
        <taxon>Actinomycetes</taxon>
        <taxon>Mycobacteriales</taxon>
        <taxon>Gordoniaceae</taxon>
        <taxon>Gordonia</taxon>
    </lineage>
</organism>
<dbReference type="GO" id="GO:0005737">
    <property type="term" value="C:cytoplasm"/>
    <property type="evidence" value="ECO:0007669"/>
    <property type="project" value="TreeGrafter"/>
</dbReference>
<dbReference type="PANTHER" id="PTHR45527:SF1">
    <property type="entry name" value="FATTY ACID SYNTHASE"/>
    <property type="match status" value="1"/>
</dbReference>
<proteinExistence type="predicted"/>
<dbReference type="EMBL" id="JABBNB010000001">
    <property type="protein sequence ID" value="NMN99841.1"/>
    <property type="molecule type" value="Genomic_DNA"/>
</dbReference>